<organism evidence="2 3">
    <name type="scientific">Ridgeia piscesae</name>
    <name type="common">Tubeworm</name>
    <dbReference type="NCBI Taxonomy" id="27915"/>
    <lineage>
        <taxon>Eukaryota</taxon>
        <taxon>Metazoa</taxon>
        <taxon>Spiralia</taxon>
        <taxon>Lophotrochozoa</taxon>
        <taxon>Annelida</taxon>
        <taxon>Polychaeta</taxon>
        <taxon>Sedentaria</taxon>
        <taxon>Canalipalpata</taxon>
        <taxon>Sabellida</taxon>
        <taxon>Siboglinidae</taxon>
        <taxon>Ridgeia</taxon>
    </lineage>
</organism>
<protein>
    <submittedName>
        <fullName evidence="2">Uncharacterized protein</fullName>
    </submittedName>
</protein>
<keyword evidence="3" id="KW-1185">Reference proteome</keyword>
<dbReference type="EMBL" id="JAODUO010000648">
    <property type="protein sequence ID" value="KAK2176654.1"/>
    <property type="molecule type" value="Genomic_DNA"/>
</dbReference>
<accession>A0AAD9KSP1</accession>
<evidence type="ECO:0000256" key="1">
    <source>
        <dbReference type="SAM" id="MobiDB-lite"/>
    </source>
</evidence>
<gene>
    <name evidence="2" type="ORF">NP493_649g01052</name>
</gene>
<comment type="caution">
    <text evidence="2">The sequence shown here is derived from an EMBL/GenBank/DDBJ whole genome shotgun (WGS) entry which is preliminary data.</text>
</comment>
<proteinExistence type="predicted"/>
<reference evidence="2" key="1">
    <citation type="journal article" date="2023" name="Mol. Biol. Evol.">
        <title>Third-Generation Sequencing Reveals the Adaptive Role of the Epigenome in Three Deep-Sea Polychaetes.</title>
        <authorList>
            <person name="Perez M."/>
            <person name="Aroh O."/>
            <person name="Sun Y."/>
            <person name="Lan Y."/>
            <person name="Juniper S.K."/>
            <person name="Young C.R."/>
            <person name="Angers B."/>
            <person name="Qian P.Y."/>
        </authorList>
    </citation>
    <scope>NUCLEOTIDE SEQUENCE</scope>
    <source>
        <strain evidence="2">R07B-5</strain>
    </source>
</reference>
<dbReference type="AlphaFoldDB" id="A0AAD9KSP1"/>
<name>A0AAD9KSP1_RIDPI</name>
<sequence>MSGTRLCIPGTNISTPSQPVEMASIRRPKTSSSSREWVAGHETGPRVMEPAKANSSFNVPNFSRNCCLFVQLPSPETG</sequence>
<feature type="region of interest" description="Disordered" evidence="1">
    <location>
        <begin position="1"/>
        <end position="51"/>
    </location>
</feature>
<dbReference type="Proteomes" id="UP001209878">
    <property type="component" value="Unassembled WGS sequence"/>
</dbReference>
<evidence type="ECO:0000313" key="2">
    <source>
        <dbReference type="EMBL" id="KAK2176654.1"/>
    </source>
</evidence>
<evidence type="ECO:0000313" key="3">
    <source>
        <dbReference type="Proteomes" id="UP001209878"/>
    </source>
</evidence>